<organism evidence="6 7">
    <name type="scientific">Catagonus wagneri</name>
    <name type="common">Chacoan peccary</name>
    <dbReference type="NCBI Taxonomy" id="51154"/>
    <lineage>
        <taxon>Eukaryota</taxon>
        <taxon>Metazoa</taxon>
        <taxon>Chordata</taxon>
        <taxon>Craniata</taxon>
        <taxon>Vertebrata</taxon>
        <taxon>Euteleostomi</taxon>
        <taxon>Mammalia</taxon>
        <taxon>Eutheria</taxon>
        <taxon>Laurasiatheria</taxon>
        <taxon>Artiodactyla</taxon>
        <taxon>Suina</taxon>
        <taxon>Tayassuidae</taxon>
        <taxon>Catagonus</taxon>
    </lineage>
</organism>
<comment type="subcellular location">
    <subcellularLocation>
        <location evidence="1">Secreted</location>
    </subcellularLocation>
</comment>
<evidence type="ECO:0000256" key="1">
    <source>
        <dbReference type="ARBA" id="ARBA00004613"/>
    </source>
</evidence>
<evidence type="ECO:0000313" key="7">
    <source>
        <dbReference type="Proteomes" id="UP000694540"/>
    </source>
</evidence>
<keyword evidence="3" id="KW-0813">Transport</keyword>
<dbReference type="Gene3D" id="4.10.260.30">
    <property type="entry name" value="Apolipoprotein C-I"/>
    <property type="match status" value="1"/>
</dbReference>
<comment type="similarity">
    <text evidence="2">Belongs to the apolipoprotein C1 family.</text>
</comment>
<dbReference type="InterPro" id="IPR006781">
    <property type="entry name" value="ApoC-I"/>
</dbReference>
<evidence type="ECO:0000256" key="4">
    <source>
        <dbReference type="ARBA" id="ARBA00022525"/>
    </source>
</evidence>
<keyword evidence="5" id="KW-0445">Lipid transport</keyword>
<dbReference type="GO" id="GO:0006869">
    <property type="term" value="P:lipid transport"/>
    <property type="evidence" value="ECO:0007669"/>
    <property type="project" value="UniProtKB-KW"/>
</dbReference>
<reference evidence="6" key="2">
    <citation type="submission" date="2025-09" db="UniProtKB">
        <authorList>
            <consortium name="Ensembl"/>
        </authorList>
    </citation>
    <scope>IDENTIFICATION</scope>
</reference>
<sequence>RKGIYGVPTLKISAFSEIREAPKSPAQAAPDINGILEHILEKVKAFRYTLQGRWVIKQSNIPAKIWHWFSGILHKAKEGLDNTFS</sequence>
<evidence type="ECO:0000256" key="2">
    <source>
        <dbReference type="ARBA" id="ARBA00009204"/>
    </source>
</evidence>
<evidence type="ECO:0000256" key="5">
    <source>
        <dbReference type="ARBA" id="ARBA00023055"/>
    </source>
</evidence>
<accession>A0A8C3WRV9</accession>
<dbReference type="GO" id="GO:0042157">
    <property type="term" value="P:lipoprotein metabolic process"/>
    <property type="evidence" value="ECO:0007669"/>
    <property type="project" value="InterPro"/>
</dbReference>
<keyword evidence="7" id="KW-1185">Reference proteome</keyword>
<dbReference type="Ensembl" id="ENSCWAT00000021998.1">
    <property type="protein sequence ID" value="ENSCWAP00000020270.1"/>
    <property type="gene ID" value="ENSCWAG00000015525.1"/>
</dbReference>
<dbReference type="Pfam" id="PF04691">
    <property type="entry name" value="ApoC-I"/>
    <property type="match status" value="1"/>
</dbReference>
<dbReference type="GO" id="GO:0005576">
    <property type="term" value="C:extracellular region"/>
    <property type="evidence" value="ECO:0007669"/>
    <property type="project" value="UniProtKB-SubCell"/>
</dbReference>
<protein>
    <submittedName>
        <fullName evidence="6">Uncharacterized protein</fullName>
    </submittedName>
</protein>
<dbReference type="Proteomes" id="UP000694540">
    <property type="component" value="Unplaced"/>
</dbReference>
<keyword evidence="4" id="KW-0964">Secreted</keyword>
<proteinExistence type="inferred from homology"/>
<evidence type="ECO:0000313" key="6">
    <source>
        <dbReference type="Ensembl" id="ENSCWAP00000020270.1"/>
    </source>
</evidence>
<evidence type="ECO:0000256" key="3">
    <source>
        <dbReference type="ARBA" id="ARBA00022448"/>
    </source>
</evidence>
<dbReference type="InterPro" id="IPR043081">
    <property type="entry name" value="ApoC-1_sf"/>
</dbReference>
<name>A0A8C3WRV9_9CETA</name>
<dbReference type="AlphaFoldDB" id="A0A8C3WRV9"/>
<reference evidence="6" key="1">
    <citation type="submission" date="2025-08" db="UniProtKB">
        <authorList>
            <consortium name="Ensembl"/>
        </authorList>
    </citation>
    <scope>IDENTIFICATION</scope>
</reference>